<reference evidence="2" key="1">
    <citation type="submission" date="2020-10" db="EMBL/GenBank/DDBJ databases">
        <authorList>
            <person name="Gilroy R."/>
        </authorList>
    </citation>
    <scope>NUCLEOTIDE SEQUENCE</scope>
    <source>
        <strain evidence="2">ChiSxjej2B14-6234</strain>
    </source>
</reference>
<evidence type="ECO:0000313" key="3">
    <source>
        <dbReference type="Proteomes" id="UP000886887"/>
    </source>
</evidence>
<proteinExistence type="predicted"/>
<gene>
    <name evidence="2" type="ORF">IAB73_10295</name>
</gene>
<feature type="compositionally biased region" description="Acidic residues" evidence="1">
    <location>
        <begin position="40"/>
        <end position="54"/>
    </location>
</feature>
<sequence>MKRKLPRTIRTWQRKGRDERADQEPKIPSDVQGSYTGTPLEEEDSQPVQDADDL</sequence>
<reference evidence="2" key="2">
    <citation type="journal article" date="2021" name="PeerJ">
        <title>Extensive microbial diversity within the chicken gut microbiome revealed by metagenomics and culture.</title>
        <authorList>
            <person name="Gilroy R."/>
            <person name="Ravi A."/>
            <person name="Getino M."/>
            <person name="Pursley I."/>
            <person name="Horton D.L."/>
            <person name="Alikhan N.F."/>
            <person name="Baker D."/>
            <person name="Gharbi K."/>
            <person name="Hall N."/>
            <person name="Watson M."/>
            <person name="Adriaenssens E.M."/>
            <person name="Foster-Nyarko E."/>
            <person name="Jarju S."/>
            <person name="Secka A."/>
            <person name="Antonio M."/>
            <person name="Oren A."/>
            <person name="Chaudhuri R.R."/>
            <person name="La Ragione R."/>
            <person name="Hildebrand F."/>
            <person name="Pallen M.J."/>
        </authorList>
    </citation>
    <scope>NUCLEOTIDE SEQUENCE</scope>
    <source>
        <strain evidence="2">ChiSxjej2B14-6234</strain>
    </source>
</reference>
<evidence type="ECO:0000313" key="2">
    <source>
        <dbReference type="EMBL" id="HIQ72581.1"/>
    </source>
</evidence>
<feature type="region of interest" description="Disordered" evidence="1">
    <location>
        <begin position="1"/>
        <end position="54"/>
    </location>
</feature>
<dbReference type="AlphaFoldDB" id="A0A9D0ZB65"/>
<dbReference type="EMBL" id="DVFJ01000036">
    <property type="protein sequence ID" value="HIQ72581.1"/>
    <property type="molecule type" value="Genomic_DNA"/>
</dbReference>
<comment type="caution">
    <text evidence="2">The sequence shown here is derived from an EMBL/GenBank/DDBJ whole genome shotgun (WGS) entry which is preliminary data.</text>
</comment>
<evidence type="ECO:0000256" key="1">
    <source>
        <dbReference type="SAM" id="MobiDB-lite"/>
    </source>
</evidence>
<dbReference type="Proteomes" id="UP000886887">
    <property type="component" value="Unassembled WGS sequence"/>
</dbReference>
<feature type="compositionally biased region" description="Basic and acidic residues" evidence="1">
    <location>
        <begin position="15"/>
        <end position="27"/>
    </location>
</feature>
<name>A0A9D0ZB65_9FIRM</name>
<accession>A0A9D0ZB65</accession>
<organism evidence="2 3">
    <name type="scientific">Candidatus Onthenecus intestinigallinarum</name>
    <dbReference type="NCBI Taxonomy" id="2840875"/>
    <lineage>
        <taxon>Bacteria</taxon>
        <taxon>Bacillati</taxon>
        <taxon>Bacillota</taxon>
        <taxon>Clostridia</taxon>
        <taxon>Eubacteriales</taxon>
        <taxon>Candidatus Onthenecus</taxon>
    </lineage>
</organism>
<protein>
    <submittedName>
        <fullName evidence="2">Uncharacterized protein</fullName>
    </submittedName>
</protein>